<proteinExistence type="predicted"/>
<protein>
    <submittedName>
        <fullName evidence="2">Uncharacterized protein</fullName>
    </submittedName>
</protein>
<dbReference type="Proteomes" id="UP001286313">
    <property type="component" value="Unassembled WGS sequence"/>
</dbReference>
<name>A0AAE1C0P8_PETCI</name>
<feature type="region of interest" description="Disordered" evidence="1">
    <location>
        <begin position="1"/>
        <end position="21"/>
    </location>
</feature>
<evidence type="ECO:0000313" key="3">
    <source>
        <dbReference type="Proteomes" id="UP001286313"/>
    </source>
</evidence>
<dbReference type="AlphaFoldDB" id="A0AAE1C0P8"/>
<keyword evidence="3" id="KW-1185">Reference proteome</keyword>
<dbReference type="EMBL" id="JAWQEG010005358">
    <property type="protein sequence ID" value="KAK3858295.1"/>
    <property type="molecule type" value="Genomic_DNA"/>
</dbReference>
<organism evidence="2 3">
    <name type="scientific">Petrolisthes cinctipes</name>
    <name type="common">Flat porcelain crab</name>
    <dbReference type="NCBI Taxonomy" id="88211"/>
    <lineage>
        <taxon>Eukaryota</taxon>
        <taxon>Metazoa</taxon>
        <taxon>Ecdysozoa</taxon>
        <taxon>Arthropoda</taxon>
        <taxon>Crustacea</taxon>
        <taxon>Multicrustacea</taxon>
        <taxon>Malacostraca</taxon>
        <taxon>Eumalacostraca</taxon>
        <taxon>Eucarida</taxon>
        <taxon>Decapoda</taxon>
        <taxon>Pleocyemata</taxon>
        <taxon>Anomura</taxon>
        <taxon>Galatheoidea</taxon>
        <taxon>Porcellanidae</taxon>
        <taxon>Petrolisthes</taxon>
    </lineage>
</organism>
<evidence type="ECO:0000256" key="1">
    <source>
        <dbReference type="SAM" id="MobiDB-lite"/>
    </source>
</evidence>
<evidence type="ECO:0000313" key="2">
    <source>
        <dbReference type="EMBL" id="KAK3858295.1"/>
    </source>
</evidence>
<comment type="caution">
    <text evidence="2">The sequence shown here is derived from an EMBL/GenBank/DDBJ whole genome shotgun (WGS) entry which is preliminary data.</text>
</comment>
<reference evidence="2" key="1">
    <citation type="submission" date="2023-10" db="EMBL/GenBank/DDBJ databases">
        <title>Genome assemblies of two species of porcelain crab, Petrolisthes cinctipes and Petrolisthes manimaculis (Anomura: Porcellanidae).</title>
        <authorList>
            <person name="Angst P."/>
        </authorList>
    </citation>
    <scope>NUCLEOTIDE SEQUENCE</scope>
    <source>
        <strain evidence="2">PB745_01</strain>
        <tissue evidence="2">Gill</tissue>
    </source>
</reference>
<gene>
    <name evidence="2" type="ORF">Pcinc_035511</name>
</gene>
<accession>A0AAE1C0P8</accession>
<sequence length="80" mass="8822">MEGSGDLTGESRPFADSSVSHSRTCQCCECVRRADGYKSVKISGHRLPVATNIHHDLVEHTGVRDVCDMDVVGWFTSTWP</sequence>